<reference evidence="12" key="1">
    <citation type="submission" date="2018-11" db="EMBL/GenBank/DDBJ databases">
        <authorList>
            <consortium name="Pathogen Informatics"/>
        </authorList>
    </citation>
    <scope>NUCLEOTIDE SEQUENCE</scope>
</reference>
<accession>A0A448XQV7</accession>
<evidence type="ECO:0000313" key="13">
    <source>
        <dbReference type="Proteomes" id="UP000784294"/>
    </source>
</evidence>
<protein>
    <recommendedName>
        <fullName evidence="11">Dynein heavy chain coiled coil stalk domain-containing protein</fullName>
    </recommendedName>
</protein>
<evidence type="ECO:0000256" key="3">
    <source>
        <dbReference type="ARBA" id="ARBA00022701"/>
    </source>
</evidence>
<keyword evidence="8" id="KW-0505">Motor protein</keyword>
<evidence type="ECO:0000256" key="6">
    <source>
        <dbReference type="ARBA" id="ARBA00023017"/>
    </source>
</evidence>
<keyword evidence="13" id="KW-1185">Reference proteome</keyword>
<proteinExistence type="predicted"/>
<dbReference type="AlphaFoldDB" id="A0A448XQV7"/>
<keyword evidence="3" id="KW-0493">Microtubule</keyword>
<dbReference type="InterPro" id="IPR026983">
    <property type="entry name" value="DHC"/>
</dbReference>
<keyword evidence="7 10" id="KW-0175">Coiled coil</keyword>
<evidence type="ECO:0000256" key="9">
    <source>
        <dbReference type="ARBA" id="ARBA00023212"/>
    </source>
</evidence>
<comment type="subcellular location">
    <subcellularLocation>
        <location evidence="1">Cytoplasm</location>
        <location evidence="1">Cytoskeleton</location>
    </subcellularLocation>
</comment>
<comment type="caution">
    <text evidence="12">The sequence shown here is derived from an EMBL/GenBank/DDBJ whole genome shotgun (WGS) entry which is preliminary data.</text>
</comment>
<keyword evidence="2" id="KW-0963">Cytoplasm</keyword>
<evidence type="ECO:0000256" key="2">
    <source>
        <dbReference type="ARBA" id="ARBA00022490"/>
    </source>
</evidence>
<dbReference type="PANTHER" id="PTHR22878:SF66">
    <property type="entry name" value="DYNEIN AXONEMAL HEAVY CHAIN 7"/>
    <property type="match status" value="1"/>
</dbReference>
<dbReference type="EMBL" id="CAAALY010275740">
    <property type="protein sequence ID" value="VEL42668.1"/>
    <property type="molecule type" value="Genomic_DNA"/>
</dbReference>
<evidence type="ECO:0000256" key="5">
    <source>
        <dbReference type="ARBA" id="ARBA00022840"/>
    </source>
</evidence>
<dbReference type="GO" id="GO:0005524">
    <property type="term" value="F:ATP binding"/>
    <property type="evidence" value="ECO:0007669"/>
    <property type="project" value="UniProtKB-KW"/>
</dbReference>
<gene>
    <name evidence="12" type="ORF">PXEA_LOCUS36108</name>
</gene>
<keyword evidence="6" id="KW-0243">Dynein</keyword>
<evidence type="ECO:0000256" key="10">
    <source>
        <dbReference type="SAM" id="Coils"/>
    </source>
</evidence>
<dbReference type="FunFam" id="1.20.920.20:FF:000001">
    <property type="entry name" value="dynein heavy chain 2, axonemal"/>
    <property type="match status" value="1"/>
</dbReference>
<dbReference type="PANTHER" id="PTHR22878">
    <property type="entry name" value="DYNEIN HEAVY CHAIN 6, AXONEMAL-LIKE-RELATED"/>
    <property type="match status" value="1"/>
</dbReference>
<dbReference type="GO" id="GO:0045505">
    <property type="term" value="F:dynein intermediate chain binding"/>
    <property type="evidence" value="ECO:0007669"/>
    <property type="project" value="InterPro"/>
</dbReference>
<dbReference type="InterPro" id="IPR024743">
    <property type="entry name" value="Dynein_HC_stalk"/>
</dbReference>
<dbReference type="Gene3D" id="1.20.920.20">
    <property type="match status" value="1"/>
</dbReference>
<name>A0A448XQV7_9PLAT</name>
<dbReference type="OrthoDB" id="447173at2759"/>
<evidence type="ECO:0000256" key="4">
    <source>
        <dbReference type="ARBA" id="ARBA00022741"/>
    </source>
</evidence>
<evidence type="ECO:0000259" key="11">
    <source>
        <dbReference type="Pfam" id="PF12777"/>
    </source>
</evidence>
<sequence>MTVIRICNLLNSINLQDITIVKTMKSPPAGVRLVMEAVCVLKGIKADRINDPSGSGKKIEDFWGPSKKLLGDMKFLENLKAYDKDNIPSAIMKTIRDKYIPNPDFKPERVALASTACEGLCKWVIAMDQYDRVAKVVAPKKEALAIAMGEYNAAMSQLEKKRAALREVQARLQVLTEELETNKRRKIELENKVDLCSKKLERAEQLIGGLGGEKERWTEAAHSLGIRYNHLTGDVLLSSGVVAYLGAFTSAYRQEQIRCWLETMKNSNLACSTNFSLVATLGNPVEIRAWNIA</sequence>
<dbReference type="GO" id="GO:0051959">
    <property type="term" value="F:dynein light intermediate chain binding"/>
    <property type="evidence" value="ECO:0007669"/>
    <property type="project" value="InterPro"/>
</dbReference>
<feature type="non-terminal residue" evidence="12">
    <location>
        <position position="293"/>
    </location>
</feature>
<evidence type="ECO:0000256" key="8">
    <source>
        <dbReference type="ARBA" id="ARBA00023175"/>
    </source>
</evidence>
<dbReference type="Pfam" id="PF12777">
    <property type="entry name" value="MT"/>
    <property type="match status" value="1"/>
</dbReference>
<dbReference type="GO" id="GO:0007018">
    <property type="term" value="P:microtubule-based movement"/>
    <property type="evidence" value="ECO:0007669"/>
    <property type="project" value="InterPro"/>
</dbReference>
<dbReference type="GO" id="GO:0005874">
    <property type="term" value="C:microtubule"/>
    <property type="evidence" value="ECO:0007669"/>
    <property type="project" value="UniProtKB-KW"/>
</dbReference>
<evidence type="ECO:0000313" key="12">
    <source>
        <dbReference type="EMBL" id="VEL42668.1"/>
    </source>
</evidence>
<evidence type="ECO:0000256" key="7">
    <source>
        <dbReference type="ARBA" id="ARBA00023054"/>
    </source>
</evidence>
<keyword evidence="9" id="KW-0206">Cytoskeleton</keyword>
<keyword evidence="5" id="KW-0067">ATP-binding</keyword>
<feature type="domain" description="Dynein heavy chain coiled coil stalk" evidence="11">
    <location>
        <begin position="8"/>
        <end position="257"/>
    </location>
</feature>
<dbReference type="Proteomes" id="UP000784294">
    <property type="component" value="Unassembled WGS sequence"/>
</dbReference>
<evidence type="ECO:0000256" key="1">
    <source>
        <dbReference type="ARBA" id="ARBA00004245"/>
    </source>
</evidence>
<organism evidence="12 13">
    <name type="scientific">Protopolystoma xenopodis</name>
    <dbReference type="NCBI Taxonomy" id="117903"/>
    <lineage>
        <taxon>Eukaryota</taxon>
        <taxon>Metazoa</taxon>
        <taxon>Spiralia</taxon>
        <taxon>Lophotrochozoa</taxon>
        <taxon>Platyhelminthes</taxon>
        <taxon>Monogenea</taxon>
        <taxon>Polyopisthocotylea</taxon>
        <taxon>Polystomatidea</taxon>
        <taxon>Polystomatidae</taxon>
        <taxon>Protopolystoma</taxon>
    </lineage>
</organism>
<feature type="coiled-coil region" evidence="10">
    <location>
        <begin position="141"/>
        <end position="206"/>
    </location>
</feature>
<keyword evidence="4" id="KW-0547">Nucleotide-binding</keyword>
<dbReference type="GO" id="GO:0030286">
    <property type="term" value="C:dynein complex"/>
    <property type="evidence" value="ECO:0007669"/>
    <property type="project" value="UniProtKB-KW"/>
</dbReference>